<gene>
    <name evidence="1" type="ORF">KL933_001566</name>
    <name evidence="2" type="ORF">KL946_001693</name>
</gene>
<dbReference type="Proteomes" id="UP000697297">
    <property type="component" value="Unassembled WGS sequence"/>
</dbReference>
<proteinExistence type="predicted"/>
<organism evidence="1 4">
    <name type="scientific">Ogataea haglerorum</name>
    <dbReference type="NCBI Taxonomy" id="1937702"/>
    <lineage>
        <taxon>Eukaryota</taxon>
        <taxon>Fungi</taxon>
        <taxon>Dikarya</taxon>
        <taxon>Ascomycota</taxon>
        <taxon>Saccharomycotina</taxon>
        <taxon>Pichiomycetes</taxon>
        <taxon>Pichiales</taxon>
        <taxon>Pichiaceae</taxon>
        <taxon>Ogataea</taxon>
    </lineage>
</organism>
<dbReference type="EMBL" id="JAHLUH010000003">
    <property type="protein sequence ID" value="KAG7729340.1"/>
    <property type="molecule type" value="Genomic_DNA"/>
</dbReference>
<accession>A0AAN6D8T3</accession>
<evidence type="ECO:0000313" key="4">
    <source>
        <dbReference type="Proteomes" id="UP000738402"/>
    </source>
</evidence>
<evidence type="ECO:0000313" key="2">
    <source>
        <dbReference type="EMBL" id="KAG7766505.1"/>
    </source>
</evidence>
<sequence>MSNKNTKQSFNVDPKDLARVNAYRRIGAGLVFMALPAIEIYRRVYLDKERKMQQGEYNPKEGTLRLFSEEEKLEKFKNSWMTRIFGEK</sequence>
<evidence type="ECO:0000313" key="1">
    <source>
        <dbReference type="EMBL" id="KAG7729340.1"/>
    </source>
</evidence>
<reference evidence="1 3" key="1">
    <citation type="journal article" date="2021" name="G3 (Bethesda)">
        <title>Genomic diversity, chromosomal rearrangements, and interspecies hybridization in the ogataea polymorpha species complex.</title>
        <authorList>
            <person name="Hanson S.J."/>
            <person name="Cinneide E.O."/>
            <person name="Salzberg L.I."/>
            <person name="Wolfe K.H."/>
            <person name="McGowan J."/>
            <person name="Fitzpatrick D.A."/>
            <person name="Matlin K."/>
        </authorList>
    </citation>
    <scope>NUCLEOTIDE SEQUENCE</scope>
    <source>
        <strain evidence="2">81-436-3</strain>
        <strain evidence="1">83-405-1</strain>
    </source>
</reference>
<dbReference type="AlphaFoldDB" id="A0AAN6D8T3"/>
<evidence type="ECO:0000313" key="3">
    <source>
        <dbReference type="Proteomes" id="UP000697297"/>
    </source>
</evidence>
<dbReference type="Proteomes" id="UP000738402">
    <property type="component" value="Unassembled WGS sequence"/>
</dbReference>
<dbReference type="EMBL" id="JAHLUN010000004">
    <property type="protein sequence ID" value="KAG7766505.1"/>
    <property type="molecule type" value="Genomic_DNA"/>
</dbReference>
<name>A0AAN6D8T3_9ASCO</name>
<keyword evidence="3" id="KW-1185">Reference proteome</keyword>
<comment type="caution">
    <text evidence="1">The sequence shown here is derived from an EMBL/GenBank/DDBJ whole genome shotgun (WGS) entry which is preliminary data.</text>
</comment>
<protein>
    <submittedName>
        <fullName evidence="1">Uncharacterized protein</fullName>
    </submittedName>
</protein>